<sequence length="83" mass="9710">MIPLFLKFGTKLGKLFNFIIFFMFFSISNFIMQNKDEILIKNILNFIINNNGATLTIISIIILACIYILSMHFSFKIYANKDF</sequence>
<dbReference type="AlphaFoldDB" id="A0A645ERQ1"/>
<dbReference type="EMBL" id="VSSQ01049996">
    <property type="protein sequence ID" value="MPN04070.1"/>
    <property type="molecule type" value="Genomic_DNA"/>
</dbReference>
<dbReference type="Pfam" id="PF13346">
    <property type="entry name" value="ABC2_membrane_5"/>
    <property type="match status" value="1"/>
</dbReference>
<feature type="transmembrane region" description="Helical" evidence="1">
    <location>
        <begin position="52"/>
        <end position="75"/>
    </location>
</feature>
<keyword evidence="1" id="KW-0472">Membrane</keyword>
<accession>A0A645ERQ1</accession>
<evidence type="ECO:0000313" key="2">
    <source>
        <dbReference type="EMBL" id="MPN04070.1"/>
    </source>
</evidence>
<comment type="caution">
    <text evidence="2">The sequence shown here is derived from an EMBL/GenBank/DDBJ whole genome shotgun (WGS) entry which is preliminary data.</text>
</comment>
<dbReference type="InterPro" id="IPR025699">
    <property type="entry name" value="ABC2_memb-like"/>
</dbReference>
<keyword evidence="1" id="KW-0812">Transmembrane</keyword>
<feature type="transmembrane region" description="Helical" evidence="1">
    <location>
        <begin position="12"/>
        <end position="32"/>
    </location>
</feature>
<keyword evidence="1" id="KW-1133">Transmembrane helix</keyword>
<proteinExistence type="predicted"/>
<gene>
    <name evidence="2" type="ORF">SDC9_151306</name>
</gene>
<reference evidence="2" key="1">
    <citation type="submission" date="2019-08" db="EMBL/GenBank/DDBJ databases">
        <authorList>
            <person name="Kucharzyk K."/>
            <person name="Murdoch R.W."/>
            <person name="Higgins S."/>
            <person name="Loffler F."/>
        </authorList>
    </citation>
    <scope>NUCLEOTIDE SEQUENCE</scope>
</reference>
<protein>
    <recommendedName>
        <fullName evidence="3">ABC transmembrane type-1 domain-containing protein</fullName>
    </recommendedName>
</protein>
<name>A0A645ERQ1_9ZZZZ</name>
<organism evidence="2">
    <name type="scientific">bioreactor metagenome</name>
    <dbReference type="NCBI Taxonomy" id="1076179"/>
    <lineage>
        <taxon>unclassified sequences</taxon>
        <taxon>metagenomes</taxon>
        <taxon>ecological metagenomes</taxon>
    </lineage>
</organism>
<evidence type="ECO:0008006" key="3">
    <source>
        <dbReference type="Google" id="ProtNLM"/>
    </source>
</evidence>
<evidence type="ECO:0000256" key="1">
    <source>
        <dbReference type="SAM" id="Phobius"/>
    </source>
</evidence>